<dbReference type="RefSeq" id="WP_092333654.1">
    <property type="nucleotide sequence ID" value="NZ_FNCP01000013.1"/>
</dbReference>
<dbReference type="PANTHER" id="PTHR42998:SF1">
    <property type="entry name" value="TYPE I RESTRICTION ENZYME HINDI METHYLASE SUBUNIT"/>
    <property type="match status" value="1"/>
</dbReference>
<evidence type="ECO:0000259" key="8">
    <source>
        <dbReference type="Pfam" id="PF02384"/>
    </source>
</evidence>
<sequence>MASVNLEFENKLWEMADKLRGNIESSEYKHVVLGLIFLKYISDAFEEKYAELVAEGDGFEEDIDAYAEDNVFFVPVEARWENIKKEAKKPTIGQTIDDAMILIEKNNATLKGVLPKNYARPEIDKAKLGELIDLFSFNLGNKDAKAQDLLGRVYEYFLGKFGSSEGEFYTPPTIVKLLVGMIEPFKGRVYDPCCGSGGMFVQSAKFVEEHQGRKDDIHIYGQEYTATTWRLCKMNLAIRGIDGNLGERDADTFANDLHKNLRADYILANPPFNVSDYALVQDDVRWKYGIPPKNNANYAWIEHMISKLSPNGIAGFVLANGSMSTSTKQEAEIRKSIIEAGLVDCIITMPPNLFYNVTIPVCLWFISKKRDNRSDKILFIDARKMGTMVTRKHRELSDKEIKQIYDTYHNWQDEKGYKDVQGFCKSADIEDVRGHEYILTPGRYVGIEEVEDDGEPFDEKMTRLTSKLAEMFVKSHKLEEEIKQRLGRIGYEF</sequence>
<dbReference type="OrthoDB" id="9814572at2"/>
<evidence type="ECO:0000256" key="5">
    <source>
        <dbReference type="ARBA" id="ARBA00022691"/>
    </source>
</evidence>
<keyword evidence="11" id="KW-1185">Reference proteome</keyword>
<proteinExistence type="inferred from homology"/>
<dbReference type="EC" id="2.1.1.72" evidence="2"/>
<evidence type="ECO:0000256" key="6">
    <source>
        <dbReference type="ARBA" id="ARBA00022747"/>
    </source>
</evidence>
<feature type="domain" description="N6 adenine-specific DNA methyltransferase N-terminal" evidence="9">
    <location>
        <begin position="9"/>
        <end position="135"/>
    </location>
</feature>
<dbReference type="Gene3D" id="1.20.1260.30">
    <property type="match status" value="1"/>
</dbReference>
<dbReference type="PANTHER" id="PTHR42998">
    <property type="entry name" value="TYPE I RESTRICTION ENZYME HINDVIIP M PROTEIN-RELATED"/>
    <property type="match status" value="1"/>
</dbReference>
<dbReference type="GO" id="GO:0009007">
    <property type="term" value="F:site-specific DNA-methyltransferase (adenine-specific) activity"/>
    <property type="evidence" value="ECO:0007669"/>
    <property type="project" value="UniProtKB-EC"/>
</dbReference>
<keyword evidence="4" id="KW-0808">Transferase</keyword>
<dbReference type="InterPro" id="IPR052916">
    <property type="entry name" value="Type-I_RE_MTase_Subunit"/>
</dbReference>
<dbReference type="InterPro" id="IPR003356">
    <property type="entry name" value="DNA_methylase_A-5"/>
</dbReference>
<reference evidence="11" key="1">
    <citation type="submission" date="2016-10" db="EMBL/GenBank/DDBJ databases">
        <authorList>
            <person name="Varghese N."/>
            <person name="Submissions S."/>
        </authorList>
    </citation>
    <scope>NUCLEOTIDE SEQUENCE [LARGE SCALE GENOMIC DNA]</scope>
    <source>
        <strain evidence="11">DSM 8344</strain>
    </source>
</reference>
<dbReference type="Proteomes" id="UP000198656">
    <property type="component" value="Unassembled WGS sequence"/>
</dbReference>
<dbReference type="GO" id="GO:0009307">
    <property type="term" value="P:DNA restriction-modification system"/>
    <property type="evidence" value="ECO:0007669"/>
    <property type="project" value="UniProtKB-KW"/>
</dbReference>
<dbReference type="SUPFAM" id="SSF53335">
    <property type="entry name" value="S-adenosyl-L-methionine-dependent methyltransferases"/>
    <property type="match status" value="1"/>
</dbReference>
<feature type="domain" description="DNA methylase adenine-specific" evidence="8">
    <location>
        <begin position="146"/>
        <end position="453"/>
    </location>
</feature>
<dbReference type="Gene3D" id="3.40.50.150">
    <property type="entry name" value="Vaccinia Virus protein VP39"/>
    <property type="match status" value="1"/>
</dbReference>
<dbReference type="GO" id="GO:0003677">
    <property type="term" value="F:DNA binding"/>
    <property type="evidence" value="ECO:0007669"/>
    <property type="project" value="InterPro"/>
</dbReference>
<gene>
    <name evidence="10" type="ORF">SAMN05443529_11347</name>
</gene>
<comment type="catalytic activity">
    <reaction evidence="7">
        <text>a 2'-deoxyadenosine in DNA + S-adenosyl-L-methionine = an N(6)-methyl-2'-deoxyadenosine in DNA + S-adenosyl-L-homocysteine + H(+)</text>
        <dbReference type="Rhea" id="RHEA:15197"/>
        <dbReference type="Rhea" id="RHEA-COMP:12418"/>
        <dbReference type="Rhea" id="RHEA-COMP:12419"/>
        <dbReference type="ChEBI" id="CHEBI:15378"/>
        <dbReference type="ChEBI" id="CHEBI:57856"/>
        <dbReference type="ChEBI" id="CHEBI:59789"/>
        <dbReference type="ChEBI" id="CHEBI:90615"/>
        <dbReference type="ChEBI" id="CHEBI:90616"/>
        <dbReference type="EC" id="2.1.1.72"/>
    </reaction>
</comment>
<evidence type="ECO:0000256" key="3">
    <source>
        <dbReference type="ARBA" id="ARBA00022603"/>
    </source>
</evidence>
<evidence type="ECO:0000313" key="10">
    <source>
        <dbReference type="EMBL" id="SDH42519.1"/>
    </source>
</evidence>
<dbReference type="STRING" id="1121419.SAMN05443529_11347"/>
<accession>A0A1G8CB07</accession>
<dbReference type="Pfam" id="PF12161">
    <property type="entry name" value="HsdM_N"/>
    <property type="match status" value="1"/>
</dbReference>
<dbReference type="InterPro" id="IPR038333">
    <property type="entry name" value="T1MK-like_N_sf"/>
</dbReference>
<dbReference type="InterPro" id="IPR029063">
    <property type="entry name" value="SAM-dependent_MTases_sf"/>
</dbReference>
<dbReference type="GO" id="GO:0032259">
    <property type="term" value="P:methylation"/>
    <property type="evidence" value="ECO:0007669"/>
    <property type="project" value="UniProtKB-KW"/>
</dbReference>
<evidence type="ECO:0000256" key="7">
    <source>
        <dbReference type="ARBA" id="ARBA00047942"/>
    </source>
</evidence>
<dbReference type="InterPro" id="IPR002052">
    <property type="entry name" value="DNA_methylase_N6_adenine_CS"/>
</dbReference>
<organism evidence="10 11">
    <name type="scientific">Desulfosporosinus hippei DSM 8344</name>
    <dbReference type="NCBI Taxonomy" id="1121419"/>
    <lineage>
        <taxon>Bacteria</taxon>
        <taxon>Bacillati</taxon>
        <taxon>Bacillota</taxon>
        <taxon>Clostridia</taxon>
        <taxon>Eubacteriales</taxon>
        <taxon>Desulfitobacteriaceae</taxon>
        <taxon>Desulfosporosinus</taxon>
    </lineage>
</organism>
<dbReference type="InterPro" id="IPR022749">
    <property type="entry name" value="D12N6_MeTrfase_N"/>
</dbReference>
<evidence type="ECO:0000256" key="1">
    <source>
        <dbReference type="ARBA" id="ARBA00006594"/>
    </source>
</evidence>
<keyword evidence="5" id="KW-0949">S-adenosyl-L-methionine</keyword>
<keyword evidence="3" id="KW-0489">Methyltransferase</keyword>
<evidence type="ECO:0000256" key="2">
    <source>
        <dbReference type="ARBA" id="ARBA00011900"/>
    </source>
</evidence>
<evidence type="ECO:0000259" key="9">
    <source>
        <dbReference type="Pfam" id="PF12161"/>
    </source>
</evidence>
<name>A0A1G8CB07_9FIRM</name>
<dbReference type="PRINTS" id="PR00507">
    <property type="entry name" value="N12N6MTFRASE"/>
</dbReference>
<keyword evidence="6" id="KW-0680">Restriction system</keyword>
<dbReference type="AlphaFoldDB" id="A0A1G8CB07"/>
<evidence type="ECO:0000313" key="11">
    <source>
        <dbReference type="Proteomes" id="UP000198656"/>
    </source>
</evidence>
<evidence type="ECO:0000256" key="4">
    <source>
        <dbReference type="ARBA" id="ARBA00022679"/>
    </source>
</evidence>
<dbReference type="EMBL" id="FNCP01000013">
    <property type="protein sequence ID" value="SDH42519.1"/>
    <property type="molecule type" value="Genomic_DNA"/>
</dbReference>
<dbReference type="PROSITE" id="PS00092">
    <property type="entry name" value="N6_MTASE"/>
    <property type="match status" value="1"/>
</dbReference>
<dbReference type="Pfam" id="PF02384">
    <property type="entry name" value="N6_Mtase"/>
    <property type="match status" value="1"/>
</dbReference>
<protein>
    <recommendedName>
        <fullName evidence="2">site-specific DNA-methyltransferase (adenine-specific)</fullName>
        <ecNumber evidence="2">2.1.1.72</ecNumber>
    </recommendedName>
</protein>
<comment type="similarity">
    <text evidence="1">Belongs to the N(4)/N(6)-methyltransferase family.</text>
</comment>
<dbReference type="GO" id="GO:0008170">
    <property type="term" value="F:N-methyltransferase activity"/>
    <property type="evidence" value="ECO:0007669"/>
    <property type="project" value="InterPro"/>
</dbReference>